<dbReference type="Pfam" id="PF09694">
    <property type="entry name" value="Gcw_chp"/>
    <property type="match status" value="1"/>
</dbReference>
<feature type="chain" id="PRO_5027079583" description="Porin" evidence="1">
    <location>
        <begin position="22"/>
        <end position="240"/>
    </location>
</feature>
<sequence>MKAQRISAILAVGAISMGAGAWQTAAAEGPNAISANLGVVSNYIWRGQTQTDNQPAVQGGIDYGHDSGFSAGTWLSNVDFGDGTNYEWDLYAGFGGAVNDDFSYDLSVIYYAYPDGRDLDFSEIGASATYKWLTAGVSYTVYGQADDAPGVANGQAMFIQGDLYYNAALDFALPYDLGLNIRGGYYDFRYNDGGNDYGHVGASISREAGEFGTFSFNYDQILRDTYDEDPKLWIGWNKEF</sequence>
<reference evidence="3" key="1">
    <citation type="journal article" date="2020" name="Microbiol. Resour. Announc.">
        <title>Draft Genome Sequences of Thiorhodococcus mannitoliphagus and Thiorhodococcus minor, Purple Sulfur Photosynthetic Bacteria in the Gammaproteobacterial Family Chromatiaceae.</title>
        <authorList>
            <person name="Aviles F.A."/>
            <person name="Meyer T.E."/>
            <person name="Kyndt J.A."/>
        </authorList>
    </citation>
    <scope>NUCLEOTIDE SEQUENCE [LARGE SCALE GENOMIC DNA]</scope>
    <source>
        <strain evidence="3">DSM 18266</strain>
    </source>
</reference>
<accession>A0A6P1E0K9</accession>
<keyword evidence="3" id="KW-1185">Reference proteome</keyword>
<feature type="signal peptide" evidence="1">
    <location>
        <begin position="1"/>
        <end position="21"/>
    </location>
</feature>
<protein>
    <recommendedName>
        <fullName evidence="4">Porin</fullName>
    </recommendedName>
</protein>
<name>A0A6P1E0K9_9GAMM</name>
<dbReference type="InterPro" id="IPR010239">
    <property type="entry name" value="CHP02001"/>
</dbReference>
<evidence type="ECO:0000313" key="2">
    <source>
        <dbReference type="EMBL" id="NEX21544.1"/>
    </source>
</evidence>
<evidence type="ECO:0000313" key="3">
    <source>
        <dbReference type="Proteomes" id="UP000471640"/>
    </source>
</evidence>
<dbReference type="AlphaFoldDB" id="A0A6P1E0K9"/>
<proteinExistence type="predicted"/>
<dbReference type="RefSeq" id="WP_164654644.1">
    <property type="nucleotide sequence ID" value="NZ_JAAIJR010000059.1"/>
</dbReference>
<evidence type="ECO:0000256" key="1">
    <source>
        <dbReference type="SAM" id="SignalP"/>
    </source>
</evidence>
<dbReference type="NCBIfam" id="TIGR02001">
    <property type="entry name" value="gcw_chp"/>
    <property type="match status" value="1"/>
</dbReference>
<organism evidence="2 3">
    <name type="scientific">Thiorhodococcus mannitoliphagus</name>
    <dbReference type="NCBI Taxonomy" id="329406"/>
    <lineage>
        <taxon>Bacteria</taxon>
        <taxon>Pseudomonadati</taxon>
        <taxon>Pseudomonadota</taxon>
        <taxon>Gammaproteobacteria</taxon>
        <taxon>Chromatiales</taxon>
        <taxon>Chromatiaceae</taxon>
        <taxon>Thiorhodococcus</taxon>
    </lineage>
</organism>
<evidence type="ECO:0008006" key="4">
    <source>
        <dbReference type="Google" id="ProtNLM"/>
    </source>
</evidence>
<reference evidence="2 3" key="2">
    <citation type="submission" date="2020-02" db="EMBL/GenBank/DDBJ databases">
        <title>Genome sequences of Thiorhodococcus mannitoliphagus and Thiorhodococcus minor, purple sulfur photosynthetic bacteria in the gammaproteobacterial family, Chromatiaceae.</title>
        <authorList>
            <person name="Aviles F.A."/>
            <person name="Meyer T.E."/>
            <person name="Kyndt J.A."/>
        </authorList>
    </citation>
    <scope>NUCLEOTIDE SEQUENCE [LARGE SCALE GENOMIC DNA]</scope>
    <source>
        <strain evidence="2 3">DSM 18266</strain>
    </source>
</reference>
<comment type="caution">
    <text evidence="2">The sequence shown here is derived from an EMBL/GenBank/DDBJ whole genome shotgun (WGS) entry which is preliminary data.</text>
</comment>
<dbReference type="EMBL" id="JAAIJR010000059">
    <property type="protein sequence ID" value="NEX21544.1"/>
    <property type="molecule type" value="Genomic_DNA"/>
</dbReference>
<keyword evidence="1" id="KW-0732">Signal</keyword>
<dbReference type="Proteomes" id="UP000471640">
    <property type="component" value="Unassembled WGS sequence"/>
</dbReference>
<gene>
    <name evidence="2" type="ORF">G3480_14705</name>
</gene>